<feature type="region of interest" description="Disordered" evidence="1">
    <location>
        <begin position="1"/>
        <end position="28"/>
    </location>
</feature>
<dbReference type="OMA" id="EYARAPQ"/>
<dbReference type="eggNOG" id="ENOG502S3VH">
    <property type="taxonomic scope" value="Eukaryota"/>
</dbReference>
<gene>
    <name evidence="2" type="ORF">CHLNCDRAFT_137735</name>
</gene>
<name>E1Z4D3_CHLVA</name>
<dbReference type="EMBL" id="GL433836">
    <property type="protein sequence ID" value="EFN59328.1"/>
    <property type="molecule type" value="Genomic_DNA"/>
</dbReference>
<dbReference type="RefSeq" id="XP_005851430.1">
    <property type="nucleotide sequence ID" value="XM_005851368.1"/>
</dbReference>
<organism evidence="3">
    <name type="scientific">Chlorella variabilis</name>
    <name type="common">Green alga</name>
    <dbReference type="NCBI Taxonomy" id="554065"/>
    <lineage>
        <taxon>Eukaryota</taxon>
        <taxon>Viridiplantae</taxon>
        <taxon>Chlorophyta</taxon>
        <taxon>core chlorophytes</taxon>
        <taxon>Trebouxiophyceae</taxon>
        <taxon>Chlorellales</taxon>
        <taxon>Chlorellaceae</taxon>
        <taxon>Chlorella clade</taxon>
        <taxon>Chlorella</taxon>
    </lineage>
</organism>
<dbReference type="AlphaFoldDB" id="E1Z4D3"/>
<accession>E1Z4D3</accession>
<dbReference type="Proteomes" id="UP000008141">
    <property type="component" value="Unassembled WGS sequence"/>
</dbReference>
<dbReference type="InParanoid" id="E1Z4D3"/>
<evidence type="ECO:0000313" key="2">
    <source>
        <dbReference type="EMBL" id="EFN59328.1"/>
    </source>
</evidence>
<dbReference type="OrthoDB" id="511033at2759"/>
<dbReference type="KEGG" id="cvr:CHLNCDRAFT_137735"/>
<evidence type="ECO:0000313" key="3">
    <source>
        <dbReference type="Proteomes" id="UP000008141"/>
    </source>
</evidence>
<keyword evidence="3" id="KW-1185">Reference proteome</keyword>
<evidence type="ECO:0000256" key="1">
    <source>
        <dbReference type="SAM" id="MobiDB-lite"/>
    </source>
</evidence>
<proteinExistence type="predicted"/>
<protein>
    <submittedName>
        <fullName evidence="2">Uncharacterized protein</fullName>
    </submittedName>
</protein>
<dbReference type="GeneID" id="17358545"/>
<sequence>MATSQELGPEYARAPQEPVGRTPRGAEIEVPPAPLGLVALHNLWKKTKGTLSIDLKRKLFKGGAPGDTLWRPPPAFYGQAPPGPPPGAYSGGGYGGGYGGPRGGGAPLYDLPSVGFMNTGARVKVLRHLQFGPKVEVERPSGLKGQVPTLDFGFGLAFELDTAELQPQVRLKFRDILSIKALPYPALKIQKRLALPEGSWGVRLSYECPLEGITTFYQPPARLLMSIDNMQHNGVQLTQAGLEFNYAGDFYEGNTQLRAAGLVALPRELPIVEGQPMVGLELKRLGLKAAW</sequence>
<reference evidence="2 3" key="1">
    <citation type="journal article" date="2010" name="Plant Cell">
        <title>The Chlorella variabilis NC64A genome reveals adaptation to photosymbiosis, coevolution with viruses, and cryptic sex.</title>
        <authorList>
            <person name="Blanc G."/>
            <person name="Duncan G."/>
            <person name="Agarkova I."/>
            <person name="Borodovsky M."/>
            <person name="Gurnon J."/>
            <person name="Kuo A."/>
            <person name="Lindquist E."/>
            <person name="Lucas S."/>
            <person name="Pangilinan J."/>
            <person name="Polle J."/>
            <person name="Salamov A."/>
            <person name="Terry A."/>
            <person name="Yamada T."/>
            <person name="Dunigan D.D."/>
            <person name="Grigoriev I.V."/>
            <person name="Claverie J.M."/>
            <person name="Van Etten J.L."/>
        </authorList>
    </citation>
    <scope>NUCLEOTIDE SEQUENCE [LARGE SCALE GENOMIC DNA]</scope>
    <source>
        <strain evidence="2 3">NC64A</strain>
    </source>
</reference>